<dbReference type="RefSeq" id="XP_018007248.1">
    <property type="nucleotide sequence ID" value="XM_018151759.2"/>
</dbReference>
<sequence>MAMFTRVFDGDIHVQSKIYPSNPASNANQLSLANPAKLNPLASCFKPRALRSQSEGATLKAYQDKLTKTQVVEKTVTFYTPNPAESSGLVAYVNQRFCTVSRRDAQLLELLAPGPPLPSHLQPACSYCHKRSPKICWHPFKDNLGRIICPLIGYKLAVLETYRKKHPSYQAIRSVHRRLVTGQKRSLTPPGLHPENRSKLQYLNELNSFRDIENMNDMKLKRKCLRYEAERQSLEADYFKKLQECEKAYNSKSTGEVLSYMPVSERIASRSLRSAASLNLSKLSSISSKDSKTTDGARSGSAKLGNNGYSSHNSSSDGSGYTCSSKNGYGSEKFPQNMDAYVESVLANDDSCLSHITGSVTFDGSISSQNGSNVDCSTSVKLQASDYNCVVSNRNRVSKDNYFNSSFSLVLSDASSSESENSFIFSLLGDLQKISADSGSKKFTSTEILSALQFTLLDKVDKDDIWKDVYRRTMDCVLDRCSVRKDFIRKYLVDNFYNDSMYQPDVISLAAIIANVLPLPQTNLRRLSFWIDLEHIITIAWNSDGNIDGSSLSTLKDRVVKVLNSFGGEDYPCPVRGVHGLTESKYSQNGAFEITTAQAQQDLNNNCIFTLPYESKKYRNILTCTGYEKADLGNDVWCQPKPMNAHQASAPSDSLAATWAGFTDSAQPRLSFSQVCSKPVESFNQTWKCGQNEQLAQVSVPKVPWSLNCGEQMTFGKHFQPEPSQSLQGFKTALLTLKLLDYFFDNCHIFSTHFHTEDVQRMLASVSVSSVQIAKAVEMLDCMVDTDNDGIFRPETRWQKPNFEKVKIVDKIWSSYDKRGEHYSLW</sequence>
<dbReference type="AlphaFoldDB" id="A0A8B7N185"/>
<dbReference type="KEGG" id="hazt:108665039"/>
<name>A0A8B7N185_HYAAZ</name>
<proteinExistence type="predicted"/>
<evidence type="ECO:0000256" key="1">
    <source>
        <dbReference type="SAM" id="MobiDB-lite"/>
    </source>
</evidence>
<organism evidence="2 3">
    <name type="scientific">Hyalella azteca</name>
    <name type="common">Amphipod</name>
    <dbReference type="NCBI Taxonomy" id="294128"/>
    <lineage>
        <taxon>Eukaryota</taxon>
        <taxon>Metazoa</taxon>
        <taxon>Ecdysozoa</taxon>
        <taxon>Arthropoda</taxon>
        <taxon>Crustacea</taxon>
        <taxon>Multicrustacea</taxon>
        <taxon>Malacostraca</taxon>
        <taxon>Eumalacostraca</taxon>
        <taxon>Peracarida</taxon>
        <taxon>Amphipoda</taxon>
        <taxon>Senticaudata</taxon>
        <taxon>Talitrida</taxon>
        <taxon>Talitroidea</taxon>
        <taxon>Hyalellidae</taxon>
        <taxon>Hyalella</taxon>
    </lineage>
</organism>
<feature type="compositionally biased region" description="Low complexity" evidence="1">
    <location>
        <begin position="305"/>
        <end position="322"/>
    </location>
</feature>
<gene>
    <name evidence="3" type="primary">LOC108665039</name>
</gene>
<evidence type="ECO:0000313" key="2">
    <source>
        <dbReference type="Proteomes" id="UP000694843"/>
    </source>
</evidence>
<keyword evidence="2" id="KW-1185">Reference proteome</keyword>
<reference evidence="3" key="1">
    <citation type="submission" date="2025-08" db="UniProtKB">
        <authorList>
            <consortium name="RefSeq"/>
        </authorList>
    </citation>
    <scope>IDENTIFICATION</scope>
    <source>
        <tissue evidence="3">Whole organism</tissue>
    </source>
</reference>
<dbReference type="Proteomes" id="UP000694843">
    <property type="component" value="Unplaced"/>
</dbReference>
<feature type="region of interest" description="Disordered" evidence="1">
    <location>
        <begin position="287"/>
        <end position="322"/>
    </location>
</feature>
<evidence type="ECO:0000313" key="3">
    <source>
        <dbReference type="RefSeq" id="XP_018007248.1"/>
    </source>
</evidence>
<protein>
    <submittedName>
        <fullName evidence="3">Uncharacterized protein LOC108665039</fullName>
    </submittedName>
</protein>
<accession>A0A8B7N185</accession>
<dbReference type="GeneID" id="108665039"/>